<feature type="transmembrane region" description="Helical" evidence="13">
    <location>
        <begin position="432"/>
        <end position="451"/>
    </location>
</feature>
<dbReference type="InterPro" id="IPR020846">
    <property type="entry name" value="MFS_dom"/>
</dbReference>
<evidence type="ECO:0000259" key="14">
    <source>
        <dbReference type="PROSITE" id="PS50850"/>
    </source>
</evidence>
<keyword evidence="7" id="KW-0915">Sodium</keyword>
<dbReference type="PROSITE" id="PS50850">
    <property type="entry name" value="MFS"/>
    <property type="match status" value="1"/>
</dbReference>
<keyword evidence="6 13" id="KW-1133">Transmembrane helix</keyword>
<evidence type="ECO:0000256" key="8">
    <source>
        <dbReference type="ARBA" id="ARBA00023136"/>
    </source>
</evidence>
<feature type="transmembrane region" description="Helical" evidence="13">
    <location>
        <begin position="261"/>
        <end position="281"/>
    </location>
</feature>
<sequence length="582" mass="62690">MGDGSGGTHAHLVEDMVANGSANNGTPNGSVVDPAAPVGVAMRIMRQNAEDGGATDAKEKEDYESTAEEQEDEEDVDDEEERRDGLGILLEGKKHIQLQSGEVLEVGRDPLPPAGAKWGVRHAQALLLFLCTSTAYSLRVNLSVAIVAMVDNTASGNADFPVFSWPKKTQGYLLSSFFWGYLVMQIPASQLAQRFGARFFLAASMAGTGLFTLLLPVAAIYGDWPAVAVTRAASGLCQGFVFPSCYVLLGKWAPPLERGRFTAFVIGAQLLGPVVMLPVTGVLSSSAGGWPSVFYLSGALGLLVGILVFVFVADSPAKHRGISEVERDYIQRSIGVNTRTQLKRTRTPWRAILTCVPLWATMLSHAGQSWGFLTFITEVPTYMSSVLKFDIKKNGLLSALPYLTTWVMSFGFSWLSDFITERKMLTLTASRKIFNTIGMWGPGLTMLGVGYTSGSPALAVALLTVALGLKAGCYVGFQVNYVDLAPQFSGTSFSVGNFLANSCSTLAPITVGLIVKDQTSPEQWRLVFFVTCAMFFFGNLVFIVFGSADVQPWNGSRKASMYLSKDSIASQDLERIRAAAAT</sequence>
<dbReference type="GO" id="GO:0016020">
    <property type="term" value="C:membrane"/>
    <property type="evidence" value="ECO:0007669"/>
    <property type="project" value="UniProtKB-SubCell"/>
</dbReference>
<feature type="transmembrane region" description="Helical" evidence="13">
    <location>
        <begin position="126"/>
        <end position="150"/>
    </location>
</feature>
<comment type="subcellular location">
    <subcellularLocation>
        <location evidence="1">Membrane</location>
        <topology evidence="1">Multi-pass membrane protein</topology>
    </subcellularLocation>
</comment>
<dbReference type="InterPro" id="IPR050382">
    <property type="entry name" value="MFS_Na/Anion_cotransporter"/>
</dbReference>
<dbReference type="CDD" id="cd17318">
    <property type="entry name" value="MFS_SLC17"/>
    <property type="match status" value="1"/>
</dbReference>
<evidence type="ECO:0000256" key="12">
    <source>
        <dbReference type="SAM" id="MobiDB-lite"/>
    </source>
</evidence>
<feature type="transmembrane region" description="Helical" evidence="13">
    <location>
        <begin position="498"/>
        <end position="515"/>
    </location>
</feature>
<dbReference type="GO" id="GO:0015293">
    <property type="term" value="F:symporter activity"/>
    <property type="evidence" value="ECO:0007669"/>
    <property type="project" value="UniProtKB-KW"/>
</dbReference>
<feature type="transmembrane region" description="Helical" evidence="13">
    <location>
        <begin position="170"/>
        <end position="187"/>
    </location>
</feature>
<dbReference type="InterPro" id="IPR036259">
    <property type="entry name" value="MFS_trans_sf"/>
</dbReference>
<keyword evidence="16" id="KW-1185">Reference proteome</keyword>
<reference evidence="15" key="2">
    <citation type="journal article" date="2023" name="BMC Genomics">
        <title>Pest status, molecular evolution, and epigenetic factors derived from the genome assembly of Frankliniella fusca, a thysanopteran phytovirus vector.</title>
        <authorList>
            <person name="Catto M.A."/>
            <person name="Labadie P.E."/>
            <person name="Jacobson A.L."/>
            <person name="Kennedy G.G."/>
            <person name="Srinivasan R."/>
            <person name="Hunt B.G."/>
        </authorList>
    </citation>
    <scope>NUCLEOTIDE SEQUENCE</scope>
    <source>
        <strain evidence="15">PL_HMW_Pooled</strain>
    </source>
</reference>
<comment type="function">
    <text evidence="10">May be an inorganic phosphate cotransporter.</text>
</comment>
<dbReference type="GO" id="GO:0006820">
    <property type="term" value="P:monoatomic anion transport"/>
    <property type="evidence" value="ECO:0007669"/>
    <property type="project" value="TreeGrafter"/>
</dbReference>
<evidence type="ECO:0000256" key="4">
    <source>
        <dbReference type="ARBA" id="ARBA00022692"/>
    </source>
</evidence>
<feature type="transmembrane region" description="Helical" evidence="13">
    <location>
        <begin position="199"/>
        <end position="222"/>
    </location>
</feature>
<keyword evidence="8 13" id="KW-0472">Membrane</keyword>
<evidence type="ECO:0000256" key="9">
    <source>
        <dbReference type="ARBA" id="ARBA00023201"/>
    </source>
</evidence>
<dbReference type="Pfam" id="PF07690">
    <property type="entry name" value="MFS_1"/>
    <property type="match status" value="1"/>
</dbReference>
<feature type="compositionally biased region" description="Acidic residues" evidence="12">
    <location>
        <begin position="64"/>
        <end position="81"/>
    </location>
</feature>
<evidence type="ECO:0000256" key="11">
    <source>
        <dbReference type="ARBA" id="ARBA00068450"/>
    </source>
</evidence>
<keyword evidence="4 13" id="KW-0812">Transmembrane</keyword>
<evidence type="ECO:0000256" key="7">
    <source>
        <dbReference type="ARBA" id="ARBA00023053"/>
    </source>
</evidence>
<dbReference type="Gene3D" id="1.20.1250.20">
    <property type="entry name" value="MFS general substrate transporter like domains"/>
    <property type="match status" value="2"/>
</dbReference>
<dbReference type="Proteomes" id="UP001219518">
    <property type="component" value="Unassembled WGS sequence"/>
</dbReference>
<keyword evidence="5" id="KW-0769">Symport</keyword>
<feature type="transmembrane region" description="Helical" evidence="13">
    <location>
        <begin position="293"/>
        <end position="313"/>
    </location>
</feature>
<feature type="transmembrane region" description="Helical" evidence="13">
    <location>
        <begin position="351"/>
        <end position="376"/>
    </location>
</feature>
<evidence type="ECO:0000256" key="2">
    <source>
        <dbReference type="ARBA" id="ARBA00008586"/>
    </source>
</evidence>
<proteinExistence type="inferred from homology"/>
<feature type="domain" description="Major facilitator superfamily (MFS) profile" evidence="14">
    <location>
        <begin position="120"/>
        <end position="550"/>
    </location>
</feature>
<organism evidence="15 16">
    <name type="scientific">Frankliniella fusca</name>
    <dbReference type="NCBI Taxonomy" id="407009"/>
    <lineage>
        <taxon>Eukaryota</taxon>
        <taxon>Metazoa</taxon>
        <taxon>Ecdysozoa</taxon>
        <taxon>Arthropoda</taxon>
        <taxon>Hexapoda</taxon>
        <taxon>Insecta</taxon>
        <taxon>Pterygota</taxon>
        <taxon>Neoptera</taxon>
        <taxon>Paraneoptera</taxon>
        <taxon>Thysanoptera</taxon>
        <taxon>Terebrantia</taxon>
        <taxon>Thripoidea</taxon>
        <taxon>Thripidae</taxon>
        <taxon>Frankliniella</taxon>
    </lineage>
</organism>
<evidence type="ECO:0000256" key="10">
    <source>
        <dbReference type="ARBA" id="ARBA00054632"/>
    </source>
</evidence>
<evidence type="ECO:0000256" key="13">
    <source>
        <dbReference type="SAM" id="Phobius"/>
    </source>
</evidence>
<dbReference type="PANTHER" id="PTHR11662:SF280">
    <property type="entry name" value="FI21844P1-RELATED"/>
    <property type="match status" value="1"/>
</dbReference>
<name>A0AAE1H7C7_9NEOP</name>
<evidence type="ECO:0000313" key="15">
    <source>
        <dbReference type="EMBL" id="KAK3916120.1"/>
    </source>
</evidence>
<comment type="caution">
    <text evidence="15">The sequence shown here is derived from an EMBL/GenBank/DDBJ whole genome shotgun (WGS) entry which is preliminary data.</text>
</comment>
<evidence type="ECO:0000256" key="1">
    <source>
        <dbReference type="ARBA" id="ARBA00004141"/>
    </source>
</evidence>
<gene>
    <name evidence="15" type="ORF">KUF71_025413</name>
</gene>
<dbReference type="InterPro" id="IPR011701">
    <property type="entry name" value="MFS"/>
</dbReference>
<keyword evidence="3" id="KW-0813">Transport</keyword>
<feature type="transmembrane region" description="Helical" evidence="13">
    <location>
        <begin position="527"/>
        <end position="548"/>
    </location>
</feature>
<dbReference type="AlphaFoldDB" id="A0AAE1H7C7"/>
<evidence type="ECO:0000256" key="3">
    <source>
        <dbReference type="ARBA" id="ARBA00022448"/>
    </source>
</evidence>
<dbReference type="EMBL" id="JAHWGI010000492">
    <property type="protein sequence ID" value="KAK3916120.1"/>
    <property type="molecule type" value="Genomic_DNA"/>
</dbReference>
<dbReference type="GO" id="GO:0006814">
    <property type="term" value="P:sodium ion transport"/>
    <property type="evidence" value="ECO:0007669"/>
    <property type="project" value="UniProtKB-KW"/>
</dbReference>
<dbReference type="FunFam" id="1.20.1250.20:FF:000144">
    <property type="entry name" value="Picot, isoform B"/>
    <property type="match status" value="1"/>
</dbReference>
<protein>
    <recommendedName>
        <fullName evidence="11">Putative inorganic phosphate cotransporter</fullName>
    </recommendedName>
</protein>
<evidence type="ECO:0000313" key="16">
    <source>
        <dbReference type="Proteomes" id="UP001219518"/>
    </source>
</evidence>
<reference evidence="15" key="1">
    <citation type="submission" date="2021-07" db="EMBL/GenBank/DDBJ databases">
        <authorList>
            <person name="Catto M.A."/>
            <person name="Jacobson A."/>
            <person name="Kennedy G."/>
            <person name="Labadie P."/>
            <person name="Hunt B.G."/>
            <person name="Srinivasan R."/>
        </authorList>
    </citation>
    <scope>NUCLEOTIDE SEQUENCE</scope>
    <source>
        <strain evidence="15">PL_HMW_Pooled</strain>
        <tissue evidence="15">Head</tissue>
    </source>
</reference>
<evidence type="ECO:0000256" key="6">
    <source>
        <dbReference type="ARBA" id="ARBA00022989"/>
    </source>
</evidence>
<feature type="transmembrane region" description="Helical" evidence="13">
    <location>
        <begin position="228"/>
        <end position="249"/>
    </location>
</feature>
<dbReference type="FunFam" id="1.20.1250.20:FF:000003">
    <property type="entry name" value="Solute carrier family 17 member 3"/>
    <property type="match status" value="1"/>
</dbReference>
<feature type="transmembrane region" description="Helical" evidence="13">
    <location>
        <begin position="396"/>
        <end position="420"/>
    </location>
</feature>
<keyword evidence="9" id="KW-0739">Sodium transport</keyword>
<keyword evidence="9" id="KW-0406">Ion transport</keyword>
<dbReference type="SUPFAM" id="SSF103473">
    <property type="entry name" value="MFS general substrate transporter"/>
    <property type="match status" value="1"/>
</dbReference>
<accession>A0AAE1H7C7</accession>
<feature type="compositionally biased region" description="Polar residues" evidence="12">
    <location>
        <begin position="20"/>
        <end position="29"/>
    </location>
</feature>
<comment type="similarity">
    <text evidence="2">Belongs to the major facilitator superfamily. Sodium/anion cotransporter family.</text>
</comment>
<dbReference type="PANTHER" id="PTHR11662">
    <property type="entry name" value="SOLUTE CARRIER FAMILY 17"/>
    <property type="match status" value="1"/>
</dbReference>
<evidence type="ECO:0000256" key="5">
    <source>
        <dbReference type="ARBA" id="ARBA00022847"/>
    </source>
</evidence>
<feature type="region of interest" description="Disordered" evidence="12">
    <location>
        <begin position="1"/>
        <end position="82"/>
    </location>
</feature>